<feature type="transmembrane region" description="Helical" evidence="3">
    <location>
        <begin position="254"/>
        <end position="273"/>
    </location>
</feature>
<feature type="transmembrane region" description="Helical" evidence="3">
    <location>
        <begin position="216"/>
        <end position="234"/>
    </location>
</feature>
<organism evidence="6 7">
    <name type="scientific">Hamadaea flava</name>
    <dbReference type="NCBI Taxonomy" id="1742688"/>
    <lineage>
        <taxon>Bacteria</taxon>
        <taxon>Bacillati</taxon>
        <taxon>Actinomycetota</taxon>
        <taxon>Actinomycetes</taxon>
        <taxon>Micromonosporales</taxon>
        <taxon>Micromonosporaceae</taxon>
        <taxon>Hamadaea</taxon>
    </lineage>
</organism>
<keyword evidence="1" id="KW-0175">Coiled coil</keyword>
<dbReference type="InterPro" id="IPR029787">
    <property type="entry name" value="Nucleotide_cyclase"/>
</dbReference>
<feature type="transmembrane region" description="Helical" evidence="3">
    <location>
        <begin position="154"/>
        <end position="177"/>
    </location>
</feature>
<dbReference type="Gene3D" id="3.20.20.450">
    <property type="entry name" value="EAL domain"/>
    <property type="match status" value="1"/>
</dbReference>
<evidence type="ECO:0000313" key="7">
    <source>
        <dbReference type="Proteomes" id="UP001595816"/>
    </source>
</evidence>
<dbReference type="SUPFAM" id="SSF55073">
    <property type="entry name" value="Nucleotide cyclase"/>
    <property type="match status" value="1"/>
</dbReference>
<dbReference type="PANTHER" id="PTHR44757">
    <property type="entry name" value="DIGUANYLATE CYCLASE DGCP"/>
    <property type="match status" value="1"/>
</dbReference>
<dbReference type="Proteomes" id="UP001595816">
    <property type="component" value="Unassembled WGS sequence"/>
</dbReference>
<dbReference type="RefSeq" id="WP_253760929.1">
    <property type="nucleotide sequence ID" value="NZ_JAMZDZ010000001.1"/>
</dbReference>
<dbReference type="InterPro" id="IPR000160">
    <property type="entry name" value="GGDEF_dom"/>
</dbReference>
<feature type="transmembrane region" description="Helical" evidence="3">
    <location>
        <begin position="279"/>
        <end position="296"/>
    </location>
</feature>
<dbReference type="SUPFAM" id="SSF141868">
    <property type="entry name" value="EAL domain-like"/>
    <property type="match status" value="1"/>
</dbReference>
<feature type="transmembrane region" description="Helical" evidence="3">
    <location>
        <begin position="17"/>
        <end position="39"/>
    </location>
</feature>
<accession>A0ABV8LS97</accession>
<dbReference type="CDD" id="cd01949">
    <property type="entry name" value="GGDEF"/>
    <property type="match status" value="1"/>
</dbReference>
<keyword evidence="3" id="KW-1133">Transmembrane helix</keyword>
<evidence type="ECO:0000313" key="6">
    <source>
        <dbReference type="EMBL" id="MFC4133268.1"/>
    </source>
</evidence>
<evidence type="ECO:0000259" key="4">
    <source>
        <dbReference type="PROSITE" id="PS50883"/>
    </source>
</evidence>
<dbReference type="InterPro" id="IPR001633">
    <property type="entry name" value="EAL_dom"/>
</dbReference>
<gene>
    <name evidence="6" type="ORF">ACFOZ4_21885</name>
</gene>
<keyword evidence="3" id="KW-0472">Membrane</keyword>
<sequence>MLLPSGLPAAAPLERPLVLAASVSAIVALPGAWSLWRAARAGGRSSRGPRLLAVGVVVVLAGPLLATFAAVAFLADGWQDDRHERMMLGALIALGAIVGAPILGWGLLRLPGIGDTPGVRTRHLLDGLTIGAALFICGWVFVVNPNSALFPLPSRGGCVPIAVAAVLTPLTAGLALTLSSRVQPPRRPIARAAIGGALAVVAETALGTGICYGLTWMILVGGGLLPLGVGLMAVRPRWRDVRAELELPAPTSGLLTALTPVFAILVATTYQASRNEGTLDLPTIIAGMVVGLLLVARQQLGYLDVKRYATRLADSERHFRELAHTDPLTGLSNRRGLLRTLFEDAVGGPPCTLLAIDLDGFKNVNDMRGHDVGDDVLVEVGQRLRLNLRPGDVAARLGGDEFAVLMWARPTEAMLVADRLLGVLCRPYQARQGMVYLSASIGLAGCKEADSVPMLMRNADLALRFAKQRGKNRVEEYSQEYDEWLRRRTTVEHELRGAIERDELRVVFQPVVSLPSMRPIGAEALMRWHHPELGTINPDEFIPIAEDSGLIVQLGTWVLNEACRQLARWLADGHDVWVSVNVSPRELHPAEYVTRVADVLRSHRVPASRLVFEVTEQAVATDLEELKARLAALRDMGARIALDDFGSGYSSLGQLRHLPVDILKIDHSLVWDTGVRESQPAPMVDVVVRMGHRLGLEVIAEGITDKAQRATVERAGCRFGQGSLFGWGVPAEHMEALLASAQPAHVPPVIPPALPAQTTPLSQKLGEVDSAAEMRKS</sequence>
<dbReference type="Pfam" id="PF00563">
    <property type="entry name" value="EAL"/>
    <property type="match status" value="1"/>
</dbReference>
<keyword evidence="3" id="KW-0812">Transmembrane</keyword>
<dbReference type="Gene3D" id="3.30.70.270">
    <property type="match status" value="1"/>
</dbReference>
<evidence type="ECO:0000256" key="3">
    <source>
        <dbReference type="SAM" id="Phobius"/>
    </source>
</evidence>
<feature type="domain" description="GGDEF" evidence="5">
    <location>
        <begin position="349"/>
        <end position="479"/>
    </location>
</feature>
<dbReference type="NCBIfam" id="TIGR00254">
    <property type="entry name" value="GGDEF"/>
    <property type="match status" value="1"/>
</dbReference>
<protein>
    <submittedName>
        <fullName evidence="6">Bifunctional diguanylate cyclase/phosphodiesterase</fullName>
    </submittedName>
</protein>
<comment type="caution">
    <text evidence="6">The sequence shown here is derived from an EMBL/GenBank/DDBJ whole genome shotgun (WGS) entry which is preliminary data.</text>
</comment>
<dbReference type="Pfam" id="PF00990">
    <property type="entry name" value="GGDEF"/>
    <property type="match status" value="1"/>
</dbReference>
<feature type="region of interest" description="Disordered" evidence="2">
    <location>
        <begin position="753"/>
        <end position="777"/>
    </location>
</feature>
<dbReference type="PROSITE" id="PS50887">
    <property type="entry name" value="GGDEF"/>
    <property type="match status" value="1"/>
</dbReference>
<feature type="transmembrane region" description="Helical" evidence="3">
    <location>
        <begin position="87"/>
        <end position="108"/>
    </location>
</feature>
<reference evidence="7" key="1">
    <citation type="journal article" date="2019" name="Int. J. Syst. Evol. Microbiol.">
        <title>The Global Catalogue of Microorganisms (GCM) 10K type strain sequencing project: providing services to taxonomists for standard genome sequencing and annotation.</title>
        <authorList>
            <consortium name="The Broad Institute Genomics Platform"/>
            <consortium name="The Broad Institute Genome Sequencing Center for Infectious Disease"/>
            <person name="Wu L."/>
            <person name="Ma J."/>
        </authorList>
    </citation>
    <scope>NUCLEOTIDE SEQUENCE [LARGE SCALE GENOMIC DNA]</scope>
    <source>
        <strain evidence="7">CGMCC 4.7289</strain>
    </source>
</reference>
<name>A0ABV8LS97_9ACTN</name>
<dbReference type="SMART" id="SM00052">
    <property type="entry name" value="EAL"/>
    <property type="match status" value="1"/>
</dbReference>
<dbReference type="InterPro" id="IPR035919">
    <property type="entry name" value="EAL_sf"/>
</dbReference>
<feature type="coiled-coil region" evidence="1">
    <location>
        <begin position="467"/>
        <end position="494"/>
    </location>
</feature>
<dbReference type="CDD" id="cd01948">
    <property type="entry name" value="EAL"/>
    <property type="match status" value="1"/>
</dbReference>
<proteinExistence type="predicted"/>
<evidence type="ECO:0000259" key="5">
    <source>
        <dbReference type="PROSITE" id="PS50887"/>
    </source>
</evidence>
<feature type="transmembrane region" description="Helical" evidence="3">
    <location>
        <begin position="124"/>
        <end position="142"/>
    </location>
</feature>
<feature type="transmembrane region" description="Helical" evidence="3">
    <location>
        <begin position="51"/>
        <end position="75"/>
    </location>
</feature>
<dbReference type="InterPro" id="IPR043128">
    <property type="entry name" value="Rev_trsase/Diguanyl_cyclase"/>
</dbReference>
<dbReference type="PROSITE" id="PS50883">
    <property type="entry name" value="EAL"/>
    <property type="match status" value="1"/>
</dbReference>
<feature type="domain" description="EAL" evidence="4">
    <location>
        <begin position="488"/>
        <end position="742"/>
    </location>
</feature>
<keyword evidence="7" id="KW-1185">Reference proteome</keyword>
<dbReference type="EMBL" id="JBHSAY010000010">
    <property type="protein sequence ID" value="MFC4133268.1"/>
    <property type="molecule type" value="Genomic_DNA"/>
</dbReference>
<evidence type="ECO:0000256" key="2">
    <source>
        <dbReference type="SAM" id="MobiDB-lite"/>
    </source>
</evidence>
<dbReference type="InterPro" id="IPR052155">
    <property type="entry name" value="Biofilm_reg_signaling"/>
</dbReference>
<dbReference type="PANTHER" id="PTHR44757:SF2">
    <property type="entry name" value="BIOFILM ARCHITECTURE MAINTENANCE PROTEIN MBAA"/>
    <property type="match status" value="1"/>
</dbReference>
<dbReference type="SMART" id="SM00267">
    <property type="entry name" value="GGDEF"/>
    <property type="match status" value="1"/>
</dbReference>
<evidence type="ECO:0000256" key="1">
    <source>
        <dbReference type="SAM" id="Coils"/>
    </source>
</evidence>